<dbReference type="SUPFAM" id="SSF53335">
    <property type="entry name" value="S-adenosyl-L-methionine-dependent methyltransferases"/>
    <property type="match status" value="1"/>
</dbReference>
<dbReference type="InterPro" id="IPR029063">
    <property type="entry name" value="SAM-dependent_MTases_sf"/>
</dbReference>
<feature type="domain" description="Methyltransferase type 11" evidence="4">
    <location>
        <begin position="118"/>
        <end position="214"/>
    </location>
</feature>
<name>A0ABZ2K0G6_9BACT</name>
<dbReference type="Gene3D" id="2.20.25.10">
    <property type="match status" value="1"/>
</dbReference>
<keyword evidence="3" id="KW-0949">S-adenosyl-L-methionine</keyword>
<proteinExistence type="predicted"/>
<evidence type="ECO:0000259" key="4">
    <source>
        <dbReference type="Pfam" id="PF08241"/>
    </source>
</evidence>
<dbReference type="GO" id="GO:0032259">
    <property type="term" value="P:methylation"/>
    <property type="evidence" value="ECO:0007669"/>
    <property type="project" value="UniProtKB-KW"/>
</dbReference>
<dbReference type="Pfam" id="PF08241">
    <property type="entry name" value="Methyltransf_11"/>
    <property type="match status" value="1"/>
</dbReference>
<dbReference type="RefSeq" id="WP_394842855.1">
    <property type="nucleotide sequence ID" value="NZ_CP089982.1"/>
</dbReference>
<evidence type="ECO:0000313" key="6">
    <source>
        <dbReference type="Proteomes" id="UP001379533"/>
    </source>
</evidence>
<evidence type="ECO:0000256" key="3">
    <source>
        <dbReference type="ARBA" id="ARBA00022691"/>
    </source>
</evidence>
<evidence type="ECO:0000313" key="5">
    <source>
        <dbReference type="EMBL" id="WXA92238.1"/>
    </source>
</evidence>
<keyword evidence="1 5" id="KW-0489">Methyltransferase</keyword>
<dbReference type="InterPro" id="IPR013216">
    <property type="entry name" value="Methyltransf_11"/>
</dbReference>
<dbReference type="CDD" id="cd02440">
    <property type="entry name" value="AdoMet_MTases"/>
    <property type="match status" value="1"/>
</dbReference>
<dbReference type="EMBL" id="CP089982">
    <property type="protein sequence ID" value="WXA92238.1"/>
    <property type="molecule type" value="Genomic_DNA"/>
</dbReference>
<dbReference type="Gene3D" id="3.40.50.150">
    <property type="entry name" value="Vaccinia Virus protein VP39"/>
    <property type="match status" value="1"/>
</dbReference>
<evidence type="ECO:0000256" key="2">
    <source>
        <dbReference type="ARBA" id="ARBA00022679"/>
    </source>
</evidence>
<dbReference type="PANTHER" id="PTHR43464:SF19">
    <property type="entry name" value="UBIQUINONE BIOSYNTHESIS O-METHYLTRANSFERASE, MITOCHONDRIAL"/>
    <property type="match status" value="1"/>
</dbReference>
<dbReference type="GO" id="GO:0008168">
    <property type="term" value="F:methyltransferase activity"/>
    <property type="evidence" value="ECO:0007669"/>
    <property type="project" value="UniProtKB-KW"/>
</dbReference>
<reference evidence="5 6" key="1">
    <citation type="submission" date="2021-12" db="EMBL/GenBank/DDBJ databases">
        <title>Discovery of the Pendulisporaceae a myxobacterial family with distinct sporulation behavior and unique specialized metabolism.</title>
        <authorList>
            <person name="Garcia R."/>
            <person name="Popoff A."/>
            <person name="Bader C.D."/>
            <person name="Loehr J."/>
            <person name="Walesch S."/>
            <person name="Walt C."/>
            <person name="Boldt J."/>
            <person name="Bunk B."/>
            <person name="Haeckl F.J.F.P.J."/>
            <person name="Gunesch A.P."/>
            <person name="Birkelbach J."/>
            <person name="Nuebel U."/>
            <person name="Pietschmann T."/>
            <person name="Bach T."/>
            <person name="Mueller R."/>
        </authorList>
    </citation>
    <scope>NUCLEOTIDE SEQUENCE [LARGE SCALE GENOMIC DNA]</scope>
    <source>
        <strain evidence="5 6">MSr12523</strain>
    </source>
</reference>
<dbReference type="Proteomes" id="UP001379533">
    <property type="component" value="Chromosome"/>
</dbReference>
<organism evidence="5 6">
    <name type="scientific">Pendulispora brunnea</name>
    <dbReference type="NCBI Taxonomy" id="2905690"/>
    <lineage>
        <taxon>Bacteria</taxon>
        <taxon>Pseudomonadati</taxon>
        <taxon>Myxococcota</taxon>
        <taxon>Myxococcia</taxon>
        <taxon>Myxococcales</taxon>
        <taxon>Sorangiineae</taxon>
        <taxon>Pendulisporaceae</taxon>
        <taxon>Pendulispora</taxon>
    </lineage>
</organism>
<sequence>MTSAASAMAARDIARISKASLELMACPACAGALEAFSVGSEAGIACTDCAARFDVRNGIPNLRVDADQRTEVVREFYSVAPFPGYPPRDSLGSLRARAERSEFARLLDRAIPGDARVLEVGCGTGQMSLFLATANRVVLGADLTRASLELGGAAARRFGVDRVTFVETDLRKPGLRPGAFDVVYCSGVLHHTPDPRASFAALAKLAKPGGTIVLGLYNAYARIPHRLRRALGRLSGFKLIPFDPVLRDRNAEPARRDAWLRDQYLHPEEHRHTTAEVQHWFRENGVEYLRTYPDSLIAAEPLQGDEFFTAADDNWHFENWLAQIRWAGSLWHEGGLWITVGRKVDSRNDCPK</sequence>
<dbReference type="SUPFAM" id="SSF158997">
    <property type="entry name" value="Trm112p-like"/>
    <property type="match status" value="1"/>
</dbReference>
<dbReference type="PANTHER" id="PTHR43464">
    <property type="entry name" value="METHYLTRANSFERASE"/>
    <property type="match status" value="1"/>
</dbReference>
<gene>
    <name evidence="5" type="ORF">LZC95_38005</name>
</gene>
<keyword evidence="2" id="KW-0808">Transferase</keyword>
<keyword evidence="6" id="KW-1185">Reference proteome</keyword>
<accession>A0ABZ2K0G6</accession>
<evidence type="ECO:0000256" key="1">
    <source>
        <dbReference type="ARBA" id="ARBA00022603"/>
    </source>
</evidence>
<protein>
    <submittedName>
        <fullName evidence="5">Class I SAM-dependent methyltransferase</fullName>
    </submittedName>
</protein>